<dbReference type="Gene3D" id="3.40.50.720">
    <property type="entry name" value="NAD(P)-binding Rossmann-like Domain"/>
    <property type="match status" value="2"/>
</dbReference>
<dbReference type="InterPro" id="IPR001732">
    <property type="entry name" value="UDP-Glc/GDP-Man_DH_N"/>
</dbReference>
<comment type="caution">
    <text evidence="5">The sequence shown here is derived from an EMBL/GenBank/DDBJ whole genome shotgun (WGS) entry which is preliminary data.</text>
</comment>
<dbReference type="PIRSF" id="PIRSF000124">
    <property type="entry name" value="UDPglc_GDPman_dh"/>
    <property type="match status" value="1"/>
</dbReference>
<dbReference type="Pfam" id="PF03720">
    <property type="entry name" value="UDPG_MGDP_dh_C"/>
    <property type="match status" value="1"/>
</dbReference>
<dbReference type="Pfam" id="PF00984">
    <property type="entry name" value="UDPG_MGDP_dh"/>
    <property type="match status" value="1"/>
</dbReference>
<keyword evidence="6" id="KW-1185">Reference proteome</keyword>
<dbReference type="InterPro" id="IPR036291">
    <property type="entry name" value="NAD(P)-bd_dom_sf"/>
</dbReference>
<keyword evidence="1" id="KW-0560">Oxidoreductase</keyword>
<dbReference type="NCBIfam" id="TIGR03026">
    <property type="entry name" value="NDP-sugDHase"/>
    <property type="match status" value="1"/>
</dbReference>
<organism evidence="5 6">
    <name type="scientific">Nocardia thailandica</name>
    <dbReference type="NCBI Taxonomy" id="257275"/>
    <lineage>
        <taxon>Bacteria</taxon>
        <taxon>Bacillati</taxon>
        <taxon>Actinomycetota</taxon>
        <taxon>Actinomycetes</taxon>
        <taxon>Mycobacteriales</taxon>
        <taxon>Nocardiaceae</taxon>
        <taxon>Nocardia</taxon>
    </lineage>
</organism>
<dbReference type="PANTHER" id="PTHR43491:SF1">
    <property type="entry name" value="UDP-N-ACETYL-D-MANNOSAMINE DEHYDROGENASE"/>
    <property type="match status" value="1"/>
</dbReference>
<dbReference type="InterPro" id="IPR014026">
    <property type="entry name" value="UDP-Glc/GDP-Man_DH_dimer"/>
</dbReference>
<dbReference type="PIRSF" id="PIRSF500136">
    <property type="entry name" value="UDP_ManNAc_DH"/>
    <property type="match status" value="1"/>
</dbReference>
<gene>
    <name evidence="5" type="ORF">ACFYTF_28115</name>
</gene>
<dbReference type="PANTHER" id="PTHR43491">
    <property type="entry name" value="UDP-N-ACETYL-D-MANNOSAMINE DEHYDROGENASE"/>
    <property type="match status" value="1"/>
</dbReference>
<evidence type="ECO:0000313" key="6">
    <source>
        <dbReference type="Proteomes" id="UP001601444"/>
    </source>
</evidence>
<dbReference type="SUPFAM" id="SSF52413">
    <property type="entry name" value="UDP-glucose/GDP-mannose dehydrogenase C-terminal domain"/>
    <property type="match status" value="1"/>
</dbReference>
<dbReference type="SMART" id="SM00984">
    <property type="entry name" value="UDPG_MGDP_dh_C"/>
    <property type="match status" value="1"/>
</dbReference>
<dbReference type="Proteomes" id="UP001601444">
    <property type="component" value="Unassembled WGS sequence"/>
</dbReference>
<name>A0ABW6PWP7_9NOCA</name>
<accession>A0ABW6PWP7</accession>
<dbReference type="RefSeq" id="WP_280302139.1">
    <property type="nucleotide sequence ID" value="NZ_JBIAMX010000025.1"/>
</dbReference>
<evidence type="ECO:0000256" key="2">
    <source>
        <dbReference type="ARBA" id="ARBA00023027"/>
    </source>
</evidence>
<dbReference type="InterPro" id="IPR028359">
    <property type="entry name" value="UDP_ManNAc/GlcNAc_DH"/>
</dbReference>
<dbReference type="SUPFAM" id="SSF48179">
    <property type="entry name" value="6-phosphogluconate dehydrogenase C-terminal domain-like"/>
    <property type="match status" value="1"/>
</dbReference>
<dbReference type="Pfam" id="PF03721">
    <property type="entry name" value="UDPG_MGDP_dh_N"/>
    <property type="match status" value="1"/>
</dbReference>
<evidence type="ECO:0000256" key="3">
    <source>
        <dbReference type="PIRNR" id="PIRNR000124"/>
    </source>
</evidence>
<reference evidence="5 6" key="1">
    <citation type="submission" date="2024-10" db="EMBL/GenBank/DDBJ databases">
        <title>The Natural Products Discovery Center: Release of the First 8490 Sequenced Strains for Exploring Actinobacteria Biosynthetic Diversity.</title>
        <authorList>
            <person name="Kalkreuter E."/>
            <person name="Kautsar S.A."/>
            <person name="Yang D."/>
            <person name="Bader C.D."/>
            <person name="Teijaro C.N."/>
            <person name="Fluegel L."/>
            <person name="Davis C.M."/>
            <person name="Simpson J.R."/>
            <person name="Lauterbach L."/>
            <person name="Steele A.D."/>
            <person name="Gui C."/>
            <person name="Meng S."/>
            <person name="Li G."/>
            <person name="Viehrig K."/>
            <person name="Ye F."/>
            <person name="Su P."/>
            <person name="Kiefer A.F."/>
            <person name="Nichols A."/>
            <person name="Cepeda A.J."/>
            <person name="Yan W."/>
            <person name="Fan B."/>
            <person name="Jiang Y."/>
            <person name="Adhikari A."/>
            <person name="Zheng C.-J."/>
            <person name="Schuster L."/>
            <person name="Cowan T.M."/>
            <person name="Smanski M.J."/>
            <person name="Chevrette M.G."/>
            <person name="De Carvalho L.P.S."/>
            <person name="Shen B."/>
        </authorList>
    </citation>
    <scope>NUCLEOTIDE SEQUENCE [LARGE SCALE GENOMIC DNA]</scope>
    <source>
        <strain evidence="5 6">NPDC004045</strain>
    </source>
</reference>
<dbReference type="SUPFAM" id="SSF51735">
    <property type="entry name" value="NAD(P)-binding Rossmann-fold domains"/>
    <property type="match status" value="1"/>
</dbReference>
<dbReference type="InterPro" id="IPR017476">
    <property type="entry name" value="UDP-Glc/GDP-Man"/>
</dbReference>
<dbReference type="InterPro" id="IPR036220">
    <property type="entry name" value="UDP-Glc/GDP-Man_DH_C_sf"/>
</dbReference>
<comment type="similarity">
    <text evidence="3">Belongs to the UDP-glucose/GDP-mannose dehydrogenase family.</text>
</comment>
<protein>
    <submittedName>
        <fullName evidence="5">Nucleotide sugar dehydrogenase</fullName>
    </submittedName>
</protein>
<sequence length="416" mass="43715">MRVAVVGQGYVGLPLALHAAATGHHVIGFDTDRTKVEDLKSGRSPIEDVADNALQSALSGGRYRPSSRPRDLVGFDIAVIAVPTPLADGAPDLAFIRAAGRLVGVHLRAGALVVLESTSYPGTTQILGDVLESASGLKRGADFGLGFSPERIDPGNQQWTVATTPKVVSGIDAVSLARVAEFYTGLVDRVVLVDRCEEAELAKLLENTFRAVNIAVVNELAEIARRAGVDFRQALAAAATKPFGFMAFDPGPGIGGHCLPVDPIYLSWWAEQHTGGRSALIDLAAQINNNRPAQVVERLALALRARDRDLAGAQILLLGLAYKPGSGDVRESPAVEVAQLLTARGARVVACDPFVLASAAAGITLVDDLALELAAADAAVVLTDHDCFDYDRIAAEAAFVFDCRGRVAASSTVEQL</sequence>
<feature type="domain" description="UDP-glucose/GDP-mannose dehydrogenase C-terminal" evidence="4">
    <location>
        <begin position="316"/>
        <end position="409"/>
    </location>
</feature>
<dbReference type="InterPro" id="IPR014027">
    <property type="entry name" value="UDP-Glc/GDP-Man_DH_C"/>
</dbReference>
<proteinExistence type="inferred from homology"/>
<keyword evidence="2" id="KW-0520">NAD</keyword>
<dbReference type="EMBL" id="JBIAMX010000025">
    <property type="protein sequence ID" value="MFF0546707.1"/>
    <property type="molecule type" value="Genomic_DNA"/>
</dbReference>
<evidence type="ECO:0000256" key="1">
    <source>
        <dbReference type="ARBA" id="ARBA00023002"/>
    </source>
</evidence>
<evidence type="ECO:0000259" key="4">
    <source>
        <dbReference type="SMART" id="SM00984"/>
    </source>
</evidence>
<dbReference type="InterPro" id="IPR008927">
    <property type="entry name" value="6-PGluconate_DH-like_C_sf"/>
</dbReference>
<evidence type="ECO:0000313" key="5">
    <source>
        <dbReference type="EMBL" id="MFF0546707.1"/>
    </source>
</evidence>